<gene>
    <name evidence="1" type="ORF">ACFQQA_11475</name>
</gene>
<dbReference type="Proteomes" id="UP001596506">
    <property type="component" value="Unassembled WGS sequence"/>
</dbReference>
<keyword evidence="2" id="KW-1185">Reference proteome</keyword>
<protein>
    <submittedName>
        <fullName evidence="1">Uncharacterized protein</fullName>
    </submittedName>
</protein>
<organism evidence="1 2">
    <name type="scientific">Marinobacter aromaticivorans</name>
    <dbReference type="NCBI Taxonomy" id="1494078"/>
    <lineage>
        <taxon>Bacteria</taxon>
        <taxon>Pseudomonadati</taxon>
        <taxon>Pseudomonadota</taxon>
        <taxon>Gammaproteobacteria</taxon>
        <taxon>Pseudomonadales</taxon>
        <taxon>Marinobacteraceae</taxon>
        <taxon>Marinobacter</taxon>
    </lineage>
</organism>
<evidence type="ECO:0000313" key="2">
    <source>
        <dbReference type="Proteomes" id="UP001596506"/>
    </source>
</evidence>
<dbReference type="EMBL" id="JBHTBD010000004">
    <property type="protein sequence ID" value="MFC7295346.1"/>
    <property type="molecule type" value="Genomic_DNA"/>
</dbReference>
<comment type="caution">
    <text evidence="1">The sequence shown here is derived from an EMBL/GenBank/DDBJ whole genome shotgun (WGS) entry which is preliminary data.</text>
</comment>
<evidence type="ECO:0000313" key="1">
    <source>
        <dbReference type="EMBL" id="MFC7295346.1"/>
    </source>
</evidence>
<accession>A0ABW2IX14</accession>
<dbReference type="RefSeq" id="WP_100688313.1">
    <property type="nucleotide sequence ID" value="NZ_JBHTBD010000004.1"/>
</dbReference>
<name>A0ABW2IX14_9GAMM</name>
<reference evidence="2" key="1">
    <citation type="journal article" date="2019" name="Int. J. Syst. Evol. Microbiol.">
        <title>The Global Catalogue of Microorganisms (GCM) 10K type strain sequencing project: providing services to taxonomists for standard genome sequencing and annotation.</title>
        <authorList>
            <consortium name="The Broad Institute Genomics Platform"/>
            <consortium name="The Broad Institute Genome Sequencing Center for Infectious Disease"/>
            <person name="Wu L."/>
            <person name="Ma J."/>
        </authorList>
    </citation>
    <scope>NUCLEOTIDE SEQUENCE [LARGE SCALE GENOMIC DNA]</scope>
    <source>
        <strain evidence="2">CCUG 60559</strain>
    </source>
</reference>
<proteinExistence type="predicted"/>
<sequence length="170" mass="18923">MSIFTILNETVEHREANDGAIAETPSIGEAVIHRMADGRVIFVSPQATQANVSGFYIQCFDKQEAQELARCGVIVFDGDKIYDSLSKTEKNLFQSCREDECYVDNPVVQKIASALLLQESTGQSVLDLPIRYYCVATPILLPNEFEFLKTATRANVTININTAHTKITYP</sequence>